<organism evidence="2 3">
    <name type="scientific">Galerina marginata (strain CBS 339.88)</name>
    <dbReference type="NCBI Taxonomy" id="685588"/>
    <lineage>
        <taxon>Eukaryota</taxon>
        <taxon>Fungi</taxon>
        <taxon>Dikarya</taxon>
        <taxon>Basidiomycota</taxon>
        <taxon>Agaricomycotina</taxon>
        <taxon>Agaricomycetes</taxon>
        <taxon>Agaricomycetidae</taxon>
        <taxon>Agaricales</taxon>
        <taxon>Agaricineae</taxon>
        <taxon>Strophariaceae</taxon>
        <taxon>Galerina</taxon>
    </lineage>
</organism>
<evidence type="ECO:0000313" key="3">
    <source>
        <dbReference type="Proteomes" id="UP000027222"/>
    </source>
</evidence>
<dbReference type="EMBL" id="KL142376">
    <property type="protein sequence ID" value="KDR77380.1"/>
    <property type="molecule type" value="Genomic_DNA"/>
</dbReference>
<feature type="compositionally biased region" description="Basic residues" evidence="1">
    <location>
        <begin position="17"/>
        <end position="26"/>
    </location>
</feature>
<reference evidence="3" key="1">
    <citation type="journal article" date="2014" name="Proc. Natl. Acad. Sci. U.S.A.">
        <title>Extensive sampling of basidiomycete genomes demonstrates inadequacy of the white-rot/brown-rot paradigm for wood decay fungi.</title>
        <authorList>
            <person name="Riley R."/>
            <person name="Salamov A.A."/>
            <person name="Brown D.W."/>
            <person name="Nagy L.G."/>
            <person name="Floudas D."/>
            <person name="Held B.W."/>
            <person name="Levasseur A."/>
            <person name="Lombard V."/>
            <person name="Morin E."/>
            <person name="Otillar R."/>
            <person name="Lindquist E.A."/>
            <person name="Sun H."/>
            <person name="LaButti K.M."/>
            <person name="Schmutz J."/>
            <person name="Jabbour D."/>
            <person name="Luo H."/>
            <person name="Baker S.E."/>
            <person name="Pisabarro A.G."/>
            <person name="Walton J.D."/>
            <person name="Blanchette R.A."/>
            <person name="Henrissat B."/>
            <person name="Martin F."/>
            <person name="Cullen D."/>
            <person name="Hibbett D.S."/>
            <person name="Grigoriev I.V."/>
        </authorList>
    </citation>
    <scope>NUCLEOTIDE SEQUENCE [LARGE SCALE GENOMIC DNA]</scope>
    <source>
        <strain evidence="3">CBS 339.88</strain>
    </source>
</reference>
<protein>
    <submittedName>
        <fullName evidence="2">Uncharacterized protein</fullName>
    </submittedName>
</protein>
<sequence length="277" mass="30228">MSLFSPFRHQTYDNRQIHRQPSRRPPARQARCSSNNEANATRGGSLACLRPMTSSSVLAIDSPLPLSSPLTRPWTLDFRLPAFSLNSRLPTVKTRALKLAHEVSEPGGYTGGWLPIATPPTACCPAQASLRGSEAARGLLGAFLCPSFVCSSSSFDSCSPIFLSLDSPRLLLSLDSLRSKAAHSVLEPHDLLPPAEWRPLKRDTPQEHRKAGGCPLPLYCRLLCPNLSFDDLKQTGGYPPQPNTTDSEPHRMDPNNCGSMFRYPVPVRGSAVGYPPL</sequence>
<accession>A0A067T2H8</accession>
<name>A0A067T2H8_GALM3</name>
<evidence type="ECO:0000313" key="2">
    <source>
        <dbReference type="EMBL" id="KDR77380.1"/>
    </source>
</evidence>
<dbReference type="HOGENOM" id="CLU_1004895_0_0_1"/>
<dbReference type="Proteomes" id="UP000027222">
    <property type="component" value="Unassembled WGS sequence"/>
</dbReference>
<keyword evidence="3" id="KW-1185">Reference proteome</keyword>
<proteinExistence type="predicted"/>
<dbReference type="AlphaFoldDB" id="A0A067T2H8"/>
<feature type="region of interest" description="Disordered" evidence="1">
    <location>
        <begin position="10"/>
        <end position="45"/>
    </location>
</feature>
<evidence type="ECO:0000256" key="1">
    <source>
        <dbReference type="SAM" id="MobiDB-lite"/>
    </source>
</evidence>
<gene>
    <name evidence="2" type="ORF">GALMADRAFT_138505</name>
</gene>